<protein>
    <recommendedName>
        <fullName evidence="7">C2H2-type domain-containing protein</fullName>
    </recommendedName>
</protein>
<feature type="compositionally biased region" description="Low complexity" evidence="6">
    <location>
        <begin position="345"/>
        <end position="366"/>
    </location>
</feature>
<dbReference type="GO" id="GO:0008270">
    <property type="term" value="F:zinc ion binding"/>
    <property type="evidence" value="ECO:0007669"/>
    <property type="project" value="UniProtKB-KW"/>
</dbReference>
<dbReference type="PANTHER" id="PTHR23215:SF0">
    <property type="entry name" value="BUB3-INTERACTING AND GLEBS MOTIF-CONTAINING PROTEIN ZNF207"/>
    <property type="match status" value="1"/>
</dbReference>
<dbReference type="AlphaFoldDB" id="A0A9J6EUJ9"/>
<evidence type="ECO:0000313" key="9">
    <source>
        <dbReference type="Proteomes" id="UP000821866"/>
    </source>
</evidence>
<dbReference type="PANTHER" id="PTHR23215">
    <property type="entry name" value="ZINC FINGER PROTEIN 207"/>
    <property type="match status" value="1"/>
</dbReference>
<proteinExistence type="predicted"/>
<feature type="compositionally biased region" description="Pro residues" evidence="6">
    <location>
        <begin position="240"/>
        <end position="260"/>
    </location>
</feature>
<gene>
    <name evidence="8" type="ORF">HPB51_020537</name>
</gene>
<dbReference type="VEuPathDB" id="VectorBase:LOC119179690"/>
<evidence type="ECO:0000259" key="7">
    <source>
        <dbReference type="PROSITE" id="PS00028"/>
    </source>
</evidence>
<organism evidence="8 9">
    <name type="scientific">Rhipicephalus microplus</name>
    <name type="common">Cattle tick</name>
    <name type="synonym">Boophilus microplus</name>
    <dbReference type="NCBI Taxonomy" id="6941"/>
    <lineage>
        <taxon>Eukaryota</taxon>
        <taxon>Metazoa</taxon>
        <taxon>Ecdysozoa</taxon>
        <taxon>Arthropoda</taxon>
        <taxon>Chelicerata</taxon>
        <taxon>Arachnida</taxon>
        <taxon>Acari</taxon>
        <taxon>Parasitiformes</taxon>
        <taxon>Ixodida</taxon>
        <taxon>Ixodoidea</taxon>
        <taxon>Ixodidae</taxon>
        <taxon>Rhipicephalinae</taxon>
        <taxon>Rhipicephalus</taxon>
        <taxon>Boophilus</taxon>
    </lineage>
</organism>
<feature type="region of interest" description="Disordered" evidence="6">
    <location>
        <begin position="239"/>
        <end position="260"/>
    </location>
</feature>
<comment type="caution">
    <text evidence="8">The sequence shown here is derived from an EMBL/GenBank/DDBJ whole genome shotgun (WGS) entry which is preliminary data.</text>
</comment>
<dbReference type="EMBL" id="JABSTU010000002">
    <property type="protein sequence ID" value="KAH8038017.1"/>
    <property type="molecule type" value="Genomic_DNA"/>
</dbReference>
<dbReference type="PROSITE" id="PS00028">
    <property type="entry name" value="ZINC_FINGER_C2H2_1"/>
    <property type="match status" value="1"/>
</dbReference>
<feature type="compositionally biased region" description="Basic and acidic residues" evidence="6">
    <location>
        <begin position="103"/>
        <end position="115"/>
    </location>
</feature>
<evidence type="ECO:0000256" key="1">
    <source>
        <dbReference type="ARBA" id="ARBA00004123"/>
    </source>
</evidence>
<feature type="compositionally biased region" description="Basic and acidic residues" evidence="6">
    <location>
        <begin position="325"/>
        <end position="338"/>
    </location>
</feature>
<evidence type="ECO:0000256" key="4">
    <source>
        <dbReference type="ARBA" id="ARBA00022833"/>
    </source>
</evidence>
<name>A0A9J6EUJ9_RHIMP</name>
<evidence type="ECO:0000256" key="2">
    <source>
        <dbReference type="ARBA" id="ARBA00022723"/>
    </source>
</evidence>
<evidence type="ECO:0000313" key="8">
    <source>
        <dbReference type="EMBL" id="KAH8038017.1"/>
    </source>
</evidence>
<sequence length="390" mass="40729">MASEIVGGQVSEAMHRQKCFGVALSDYFRYCNREFDDEKILIQHQKAKHFKCHICHKKLYTGPGLAIHCMQVHKETIDKVPNALPNKNSVDIEIYGMEGIPEEDIKEHERQKQDRGGGSGDEQDDERPAKQPASQVAQQSVLQAQQAAAMAAAQMNPALGAAPMGMAAVMPGHLGPMHPSLMAGMPGMPGMPPFGAPPGMPPGMPHPMAPHHMAAMGMAPPFMAPGGIPGAPMPMMGGLMPPPHPAPPPQPPVTQAPPKPLFPAAQAVATATTTATKPTFPAYSTSSPSSTTGSSTPTSTTVVSAPPDIKKPALVVPAGASSKIIHPEEDISLEEKRMKLPQYQTAESSPPATKSAASPSASASPTVNGGLRPPVPPPPPGEAKSLPAIQ</sequence>
<dbReference type="InterPro" id="IPR013087">
    <property type="entry name" value="Znf_C2H2_type"/>
</dbReference>
<keyword evidence="9" id="KW-1185">Reference proteome</keyword>
<comment type="subcellular location">
    <subcellularLocation>
        <location evidence="1">Nucleus</location>
    </subcellularLocation>
</comment>
<reference evidence="8" key="2">
    <citation type="submission" date="2021-09" db="EMBL/GenBank/DDBJ databases">
        <authorList>
            <person name="Jia N."/>
            <person name="Wang J."/>
            <person name="Shi W."/>
            <person name="Du L."/>
            <person name="Sun Y."/>
            <person name="Zhan W."/>
            <person name="Jiang J."/>
            <person name="Wang Q."/>
            <person name="Zhang B."/>
            <person name="Ji P."/>
            <person name="Sakyi L.B."/>
            <person name="Cui X."/>
            <person name="Yuan T."/>
            <person name="Jiang B."/>
            <person name="Yang W."/>
            <person name="Lam T.T.-Y."/>
            <person name="Chang Q."/>
            <person name="Ding S."/>
            <person name="Wang X."/>
            <person name="Zhu J."/>
            <person name="Ruan X."/>
            <person name="Zhao L."/>
            <person name="Wei J."/>
            <person name="Que T."/>
            <person name="Du C."/>
            <person name="Cheng J."/>
            <person name="Dai P."/>
            <person name="Han X."/>
            <person name="Huang E."/>
            <person name="Gao Y."/>
            <person name="Liu J."/>
            <person name="Shao H."/>
            <person name="Ye R."/>
            <person name="Li L."/>
            <person name="Wei W."/>
            <person name="Wang X."/>
            <person name="Wang C."/>
            <person name="Huo Q."/>
            <person name="Li W."/>
            <person name="Guo W."/>
            <person name="Chen H."/>
            <person name="Chen S."/>
            <person name="Zhou L."/>
            <person name="Zhou L."/>
            <person name="Ni X."/>
            <person name="Tian J."/>
            <person name="Zhou Y."/>
            <person name="Sheng Y."/>
            <person name="Liu T."/>
            <person name="Pan Y."/>
            <person name="Xia L."/>
            <person name="Li J."/>
            <person name="Zhao F."/>
            <person name="Cao W."/>
        </authorList>
    </citation>
    <scope>NUCLEOTIDE SEQUENCE</scope>
    <source>
        <strain evidence="8">Rmic-2018</strain>
        <tissue evidence="8">Larvae</tissue>
    </source>
</reference>
<accession>A0A9J6EUJ9</accession>
<keyword evidence="3" id="KW-0863">Zinc-finger</keyword>
<dbReference type="CDD" id="cd20908">
    <property type="entry name" value="SUF4-like"/>
    <property type="match status" value="1"/>
</dbReference>
<feature type="domain" description="C2H2-type" evidence="7">
    <location>
        <begin position="52"/>
        <end position="73"/>
    </location>
</feature>
<feature type="region of interest" description="Disordered" evidence="6">
    <location>
        <begin position="99"/>
        <end position="141"/>
    </location>
</feature>
<evidence type="ECO:0000256" key="6">
    <source>
        <dbReference type="SAM" id="MobiDB-lite"/>
    </source>
</evidence>
<feature type="region of interest" description="Disordered" evidence="6">
    <location>
        <begin position="321"/>
        <end position="390"/>
    </location>
</feature>
<keyword evidence="2" id="KW-0479">Metal-binding</keyword>
<evidence type="ECO:0000256" key="5">
    <source>
        <dbReference type="ARBA" id="ARBA00023242"/>
    </source>
</evidence>
<keyword evidence="5" id="KW-0539">Nucleus</keyword>
<dbReference type="Proteomes" id="UP000821866">
    <property type="component" value="Chromosome 10"/>
</dbReference>
<evidence type="ECO:0000256" key="3">
    <source>
        <dbReference type="ARBA" id="ARBA00022771"/>
    </source>
</evidence>
<dbReference type="GO" id="GO:0005634">
    <property type="term" value="C:nucleus"/>
    <property type="evidence" value="ECO:0007669"/>
    <property type="project" value="UniProtKB-SubCell"/>
</dbReference>
<reference evidence="8" key="1">
    <citation type="journal article" date="2020" name="Cell">
        <title>Large-Scale Comparative Analyses of Tick Genomes Elucidate Their Genetic Diversity and Vector Capacities.</title>
        <authorList>
            <consortium name="Tick Genome and Microbiome Consortium (TIGMIC)"/>
            <person name="Jia N."/>
            <person name="Wang J."/>
            <person name="Shi W."/>
            <person name="Du L."/>
            <person name="Sun Y."/>
            <person name="Zhan W."/>
            <person name="Jiang J.F."/>
            <person name="Wang Q."/>
            <person name="Zhang B."/>
            <person name="Ji P."/>
            <person name="Bell-Sakyi L."/>
            <person name="Cui X.M."/>
            <person name="Yuan T.T."/>
            <person name="Jiang B.G."/>
            <person name="Yang W.F."/>
            <person name="Lam T.T."/>
            <person name="Chang Q.C."/>
            <person name="Ding S.J."/>
            <person name="Wang X.J."/>
            <person name="Zhu J.G."/>
            <person name="Ruan X.D."/>
            <person name="Zhao L."/>
            <person name="Wei J.T."/>
            <person name="Ye R.Z."/>
            <person name="Que T.C."/>
            <person name="Du C.H."/>
            <person name="Zhou Y.H."/>
            <person name="Cheng J.X."/>
            <person name="Dai P.F."/>
            <person name="Guo W.B."/>
            <person name="Han X.H."/>
            <person name="Huang E.J."/>
            <person name="Li L.F."/>
            <person name="Wei W."/>
            <person name="Gao Y.C."/>
            <person name="Liu J.Z."/>
            <person name="Shao H.Z."/>
            <person name="Wang X."/>
            <person name="Wang C.C."/>
            <person name="Yang T.C."/>
            <person name="Huo Q.B."/>
            <person name="Li W."/>
            <person name="Chen H.Y."/>
            <person name="Chen S.E."/>
            <person name="Zhou L.G."/>
            <person name="Ni X.B."/>
            <person name="Tian J.H."/>
            <person name="Sheng Y."/>
            <person name="Liu T."/>
            <person name="Pan Y.S."/>
            <person name="Xia L.Y."/>
            <person name="Li J."/>
            <person name="Zhao F."/>
            <person name="Cao W.C."/>
        </authorList>
    </citation>
    <scope>NUCLEOTIDE SEQUENCE</scope>
    <source>
        <strain evidence="8">Rmic-2018</strain>
    </source>
</reference>
<feature type="compositionally biased region" description="Low complexity" evidence="6">
    <location>
        <begin position="130"/>
        <end position="141"/>
    </location>
</feature>
<feature type="region of interest" description="Disordered" evidence="6">
    <location>
        <begin position="277"/>
        <end position="306"/>
    </location>
</feature>
<keyword evidence="4" id="KW-0862">Zinc</keyword>